<evidence type="ECO:0000256" key="11">
    <source>
        <dbReference type="ARBA" id="ARBA00032707"/>
    </source>
</evidence>
<protein>
    <recommendedName>
        <fullName evidence="4 14">Undecaprenyl-diphosphatase</fullName>
        <ecNumber evidence="3 14">3.6.1.27</ecNumber>
    </recommendedName>
    <alternativeName>
        <fullName evidence="12 14">Bacitracin resistance protein</fullName>
    </alternativeName>
    <alternativeName>
        <fullName evidence="11 14">Undecaprenyl pyrophosphate phosphatase</fullName>
    </alternativeName>
</protein>
<dbReference type="InterPro" id="IPR003824">
    <property type="entry name" value="UppP"/>
</dbReference>
<feature type="transmembrane region" description="Helical" evidence="14">
    <location>
        <begin position="91"/>
        <end position="112"/>
    </location>
</feature>
<dbReference type="GO" id="GO:0008360">
    <property type="term" value="P:regulation of cell shape"/>
    <property type="evidence" value="ECO:0007669"/>
    <property type="project" value="UniProtKB-KW"/>
</dbReference>
<keyword evidence="17" id="KW-1185">Reference proteome</keyword>
<dbReference type="RefSeq" id="WP_015249133.1">
    <property type="nucleotide sequence ID" value="NC_019892.1"/>
</dbReference>
<keyword evidence="14" id="KW-0997">Cell inner membrane</keyword>
<evidence type="ECO:0000256" key="8">
    <source>
        <dbReference type="ARBA" id="ARBA00022989"/>
    </source>
</evidence>
<keyword evidence="8 14" id="KW-1133">Transmembrane helix</keyword>
<dbReference type="OrthoDB" id="9808289at2"/>
<dbReference type="GO" id="GO:0009252">
    <property type="term" value="P:peptidoglycan biosynthetic process"/>
    <property type="evidence" value="ECO:0007669"/>
    <property type="project" value="UniProtKB-KW"/>
</dbReference>
<keyword evidence="14" id="KW-0133">Cell shape</keyword>
<dbReference type="HOGENOM" id="CLU_060296_1_2_0"/>
<comment type="subcellular location">
    <subcellularLocation>
        <location evidence="14">Cell inner membrane</location>
        <topology evidence="14">Multi-pass membrane protein</topology>
    </subcellularLocation>
    <subcellularLocation>
        <location evidence="1">Cell membrane</location>
        <topology evidence="1">Multi-pass membrane protein</topology>
    </subcellularLocation>
</comment>
<evidence type="ECO:0000256" key="13">
    <source>
        <dbReference type="ARBA" id="ARBA00047594"/>
    </source>
</evidence>
<keyword evidence="14" id="KW-0573">Peptidoglycan synthesis</keyword>
<feature type="region of interest" description="Disordered" evidence="15">
    <location>
        <begin position="296"/>
        <end position="324"/>
    </location>
</feature>
<dbReference type="EMBL" id="CP003364">
    <property type="protein sequence ID" value="AGA30041.1"/>
    <property type="molecule type" value="Genomic_DNA"/>
</dbReference>
<evidence type="ECO:0000256" key="14">
    <source>
        <dbReference type="HAMAP-Rule" id="MF_01006"/>
    </source>
</evidence>
<dbReference type="GO" id="GO:0005886">
    <property type="term" value="C:plasma membrane"/>
    <property type="evidence" value="ECO:0007669"/>
    <property type="project" value="UniProtKB-SubCell"/>
</dbReference>
<keyword evidence="9 14" id="KW-0472">Membrane</keyword>
<dbReference type="EC" id="3.6.1.27" evidence="3 14"/>
<comment type="miscellaneous">
    <text evidence="14">Bacitracin is thought to be involved in the inhibition of peptidoglycan synthesis by sequestering undecaprenyl diphosphate, thereby reducing the pool of lipid carrier available.</text>
</comment>
<evidence type="ECO:0000256" key="10">
    <source>
        <dbReference type="ARBA" id="ARBA00023251"/>
    </source>
</evidence>
<keyword evidence="6 14" id="KW-0812">Transmembrane</keyword>
<dbReference type="PANTHER" id="PTHR30622:SF4">
    <property type="entry name" value="UNDECAPRENYL-DIPHOSPHATASE"/>
    <property type="match status" value="1"/>
</dbReference>
<dbReference type="HAMAP" id="MF_01006">
    <property type="entry name" value="Undec_diphosphatase"/>
    <property type="match status" value="1"/>
</dbReference>
<comment type="function">
    <text evidence="14">Catalyzes the dephosphorylation of undecaprenyl diphosphate (UPP). Confers resistance to bacitracin.</text>
</comment>
<dbReference type="AlphaFoldDB" id="L0DMZ6"/>
<evidence type="ECO:0000256" key="12">
    <source>
        <dbReference type="ARBA" id="ARBA00032932"/>
    </source>
</evidence>
<organism evidence="16 17">
    <name type="scientific">Singulisphaera acidiphila (strain ATCC BAA-1392 / DSM 18658 / VKM B-2454 / MOB10)</name>
    <dbReference type="NCBI Taxonomy" id="886293"/>
    <lineage>
        <taxon>Bacteria</taxon>
        <taxon>Pseudomonadati</taxon>
        <taxon>Planctomycetota</taxon>
        <taxon>Planctomycetia</taxon>
        <taxon>Isosphaerales</taxon>
        <taxon>Isosphaeraceae</taxon>
        <taxon>Singulisphaera</taxon>
    </lineage>
</organism>
<accession>L0DMZ6</accession>
<evidence type="ECO:0000256" key="6">
    <source>
        <dbReference type="ARBA" id="ARBA00022692"/>
    </source>
</evidence>
<evidence type="ECO:0000256" key="15">
    <source>
        <dbReference type="SAM" id="MobiDB-lite"/>
    </source>
</evidence>
<feature type="transmembrane region" description="Helical" evidence="14">
    <location>
        <begin position="124"/>
        <end position="141"/>
    </location>
</feature>
<dbReference type="Pfam" id="PF02673">
    <property type="entry name" value="BacA"/>
    <property type="match status" value="1"/>
</dbReference>
<evidence type="ECO:0000256" key="2">
    <source>
        <dbReference type="ARBA" id="ARBA00010621"/>
    </source>
</evidence>
<comment type="catalytic activity">
    <reaction evidence="13 14">
        <text>di-trans,octa-cis-undecaprenyl diphosphate + H2O = di-trans,octa-cis-undecaprenyl phosphate + phosphate + H(+)</text>
        <dbReference type="Rhea" id="RHEA:28094"/>
        <dbReference type="ChEBI" id="CHEBI:15377"/>
        <dbReference type="ChEBI" id="CHEBI:15378"/>
        <dbReference type="ChEBI" id="CHEBI:43474"/>
        <dbReference type="ChEBI" id="CHEBI:58405"/>
        <dbReference type="ChEBI" id="CHEBI:60392"/>
        <dbReference type="EC" id="3.6.1.27"/>
    </reaction>
</comment>
<proteinExistence type="inferred from homology"/>
<sequence>MEWIESLVLGLVQGLTEFLPVSSDGHLTITQMVFARLTGHGRPAAENLFFDVMLHLGTLTAILVHYRAVARTGLRGLLGANEVPPAYQRAAVIRVGTLMVVATLPLLPYAYFKRYLLSTFESPTAVGFGFLTTATVLLVTLRLRGGEKGPDQMTWLDALLIGIAQTFAPLPGVSRSGLTVATALGLGMSRAWSVGFSLLIAFPAILGATVMELKDFDQSTLTTDRVAQTIAATIVAGLIGYIAIIWLVKIVRAGRLWYFSVYLLVLAIAVLTTNALSKGSLDAPNAKASERATWLSPAGSGVGRAGEQRPRQSLGRGLSTRTRPGPLDLVLATPVTSTNANLVLGRTLAGDP</sequence>
<evidence type="ECO:0000256" key="7">
    <source>
        <dbReference type="ARBA" id="ARBA00022801"/>
    </source>
</evidence>
<keyword evidence="7 14" id="KW-0378">Hydrolase</keyword>
<evidence type="ECO:0000256" key="4">
    <source>
        <dbReference type="ARBA" id="ARBA00021581"/>
    </source>
</evidence>
<evidence type="ECO:0000313" key="16">
    <source>
        <dbReference type="EMBL" id="AGA30041.1"/>
    </source>
</evidence>
<evidence type="ECO:0000313" key="17">
    <source>
        <dbReference type="Proteomes" id="UP000010798"/>
    </source>
</evidence>
<evidence type="ECO:0000256" key="5">
    <source>
        <dbReference type="ARBA" id="ARBA00022475"/>
    </source>
</evidence>
<feature type="transmembrane region" description="Helical" evidence="14">
    <location>
        <begin position="230"/>
        <end position="251"/>
    </location>
</feature>
<dbReference type="GO" id="GO:0050380">
    <property type="term" value="F:undecaprenyl-diphosphatase activity"/>
    <property type="evidence" value="ECO:0007669"/>
    <property type="project" value="UniProtKB-UniRule"/>
</dbReference>
<keyword evidence="5 14" id="KW-1003">Cell membrane</keyword>
<dbReference type="GO" id="GO:0046677">
    <property type="term" value="P:response to antibiotic"/>
    <property type="evidence" value="ECO:0007669"/>
    <property type="project" value="UniProtKB-UniRule"/>
</dbReference>
<evidence type="ECO:0000256" key="9">
    <source>
        <dbReference type="ARBA" id="ARBA00023136"/>
    </source>
</evidence>
<name>L0DMZ6_SINAD</name>
<evidence type="ECO:0000256" key="3">
    <source>
        <dbReference type="ARBA" id="ARBA00012374"/>
    </source>
</evidence>
<dbReference type="KEGG" id="saci:Sinac_5927"/>
<dbReference type="Proteomes" id="UP000010798">
    <property type="component" value="Chromosome"/>
</dbReference>
<comment type="similarity">
    <text evidence="2 14">Belongs to the UppP family.</text>
</comment>
<feature type="transmembrane region" description="Helical" evidence="14">
    <location>
        <begin position="191"/>
        <end position="210"/>
    </location>
</feature>
<evidence type="ECO:0000256" key="1">
    <source>
        <dbReference type="ARBA" id="ARBA00004651"/>
    </source>
</evidence>
<reference evidence="16 17" key="1">
    <citation type="submission" date="2012-02" db="EMBL/GenBank/DDBJ databases">
        <title>Complete sequence of chromosome of Singulisphaera acidiphila DSM 18658.</title>
        <authorList>
            <consortium name="US DOE Joint Genome Institute (JGI-PGF)"/>
            <person name="Lucas S."/>
            <person name="Copeland A."/>
            <person name="Lapidus A."/>
            <person name="Glavina del Rio T."/>
            <person name="Dalin E."/>
            <person name="Tice H."/>
            <person name="Bruce D."/>
            <person name="Goodwin L."/>
            <person name="Pitluck S."/>
            <person name="Peters L."/>
            <person name="Ovchinnikova G."/>
            <person name="Chertkov O."/>
            <person name="Kyrpides N."/>
            <person name="Mavromatis K."/>
            <person name="Ivanova N."/>
            <person name="Brettin T."/>
            <person name="Detter J.C."/>
            <person name="Han C."/>
            <person name="Larimer F."/>
            <person name="Land M."/>
            <person name="Hauser L."/>
            <person name="Markowitz V."/>
            <person name="Cheng J.-F."/>
            <person name="Hugenholtz P."/>
            <person name="Woyke T."/>
            <person name="Wu D."/>
            <person name="Tindall B."/>
            <person name="Pomrenke H."/>
            <person name="Brambilla E."/>
            <person name="Klenk H.-P."/>
            <person name="Eisen J.A."/>
        </authorList>
    </citation>
    <scope>NUCLEOTIDE SEQUENCE [LARGE SCALE GENOMIC DNA]</scope>
    <source>
        <strain evidence="17">ATCC BAA-1392 / DSM 18658 / VKM B-2454 / MOB10</strain>
    </source>
</reference>
<dbReference type="PANTHER" id="PTHR30622">
    <property type="entry name" value="UNDECAPRENYL-DIPHOSPHATASE"/>
    <property type="match status" value="1"/>
</dbReference>
<dbReference type="eggNOG" id="COG1968">
    <property type="taxonomic scope" value="Bacteria"/>
</dbReference>
<keyword evidence="14" id="KW-0961">Cell wall biogenesis/degradation</keyword>
<dbReference type="GO" id="GO:0071555">
    <property type="term" value="P:cell wall organization"/>
    <property type="evidence" value="ECO:0007669"/>
    <property type="project" value="UniProtKB-KW"/>
</dbReference>
<feature type="transmembrane region" description="Helical" evidence="14">
    <location>
        <begin position="52"/>
        <end position="70"/>
    </location>
</feature>
<gene>
    <name evidence="14" type="primary">uppP</name>
    <name evidence="16" type="ordered locus">Sinac_5927</name>
</gene>
<feature type="transmembrane region" description="Helical" evidence="14">
    <location>
        <begin position="257"/>
        <end position="277"/>
    </location>
</feature>
<dbReference type="STRING" id="886293.Sinac_5927"/>
<keyword evidence="10 14" id="KW-0046">Antibiotic resistance</keyword>